<proteinExistence type="predicted"/>
<dbReference type="Proteomes" id="UP000324222">
    <property type="component" value="Unassembled WGS sequence"/>
</dbReference>
<feature type="transmembrane region" description="Helical" evidence="1">
    <location>
        <begin position="53"/>
        <end position="76"/>
    </location>
</feature>
<evidence type="ECO:0000313" key="2">
    <source>
        <dbReference type="EMBL" id="MPC08278.1"/>
    </source>
</evidence>
<gene>
    <name evidence="2" type="ORF">E2C01_000859</name>
</gene>
<dbReference type="EMBL" id="VSRR010000024">
    <property type="protein sequence ID" value="MPC08278.1"/>
    <property type="molecule type" value="Genomic_DNA"/>
</dbReference>
<protein>
    <submittedName>
        <fullName evidence="2">Uncharacterized protein</fullName>
    </submittedName>
</protein>
<feature type="transmembrane region" description="Helical" evidence="1">
    <location>
        <begin position="20"/>
        <end position="41"/>
    </location>
</feature>
<keyword evidence="1" id="KW-0472">Membrane</keyword>
<keyword evidence="1" id="KW-0812">Transmembrane</keyword>
<organism evidence="2 3">
    <name type="scientific">Portunus trituberculatus</name>
    <name type="common">Swimming crab</name>
    <name type="synonym">Neptunus trituberculatus</name>
    <dbReference type="NCBI Taxonomy" id="210409"/>
    <lineage>
        <taxon>Eukaryota</taxon>
        <taxon>Metazoa</taxon>
        <taxon>Ecdysozoa</taxon>
        <taxon>Arthropoda</taxon>
        <taxon>Crustacea</taxon>
        <taxon>Multicrustacea</taxon>
        <taxon>Malacostraca</taxon>
        <taxon>Eumalacostraca</taxon>
        <taxon>Eucarida</taxon>
        <taxon>Decapoda</taxon>
        <taxon>Pleocyemata</taxon>
        <taxon>Brachyura</taxon>
        <taxon>Eubrachyura</taxon>
        <taxon>Portunoidea</taxon>
        <taxon>Portunidae</taxon>
        <taxon>Portuninae</taxon>
        <taxon>Portunus</taxon>
    </lineage>
</organism>
<sequence length="81" mass="8415">MLYLPSTVGNTWRHLVQAGGGGGGGAVAAGAPPLYFAFLVLPSPLSNPRRDLLLVLLATAARSPSNFLVCSILPAIDRFLP</sequence>
<evidence type="ECO:0000313" key="3">
    <source>
        <dbReference type="Proteomes" id="UP000324222"/>
    </source>
</evidence>
<evidence type="ECO:0000256" key="1">
    <source>
        <dbReference type="SAM" id="Phobius"/>
    </source>
</evidence>
<reference evidence="2 3" key="1">
    <citation type="submission" date="2019-05" db="EMBL/GenBank/DDBJ databases">
        <title>Another draft genome of Portunus trituberculatus and its Hox gene families provides insights of decapod evolution.</title>
        <authorList>
            <person name="Jeong J.-H."/>
            <person name="Song I."/>
            <person name="Kim S."/>
            <person name="Choi T."/>
            <person name="Kim D."/>
            <person name="Ryu S."/>
            <person name="Kim W."/>
        </authorList>
    </citation>
    <scope>NUCLEOTIDE SEQUENCE [LARGE SCALE GENOMIC DNA]</scope>
    <source>
        <tissue evidence="2">Muscle</tissue>
    </source>
</reference>
<keyword evidence="1" id="KW-1133">Transmembrane helix</keyword>
<accession>A0A5B7CG92</accession>
<keyword evidence="3" id="KW-1185">Reference proteome</keyword>
<name>A0A5B7CG92_PORTR</name>
<dbReference type="AlphaFoldDB" id="A0A5B7CG92"/>
<comment type="caution">
    <text evidence="2">The sequence shown here is derived from an EMBL/GenBank/DDBJ whole genome shotgun (WGS) entry which is preliminary data.</text>
</comment>